<dbReference type="Proteomes" id="UP001201549">
    <property type="component" value="Unassembled WGS sequence"/>
</dbReference>
<accession>A0ABT2FMM0</accession>
<keyword evidence="3" id="KW-1185">Reference proteome</keyword>
<evidence type="ECO:0000313" key="3">
    <source>
        <dbReference type="Proteomes" id="UP001201549"/>
    </source>
</evidence>
<dbReference type="RefSeq" id="WP_238897045.1">
    <property type="nucleotide sequence ID" value="NZ_JAKOGG010000010.1"/>
</dbReference>
<dbReference type="Gene3D" id="3.30.1360.180">
    <property type="match status" value="1"/>
</dbReference>
<evidence type="ECO:0000256" key="1">
    <source>
        <dbReference type="SAM" id="SignalP"/>
    </source>
</evidence>
<gene>
    <name evidence="2" type="ORF">L9G74_14060</name>
</gene>
<protein>
    <submittedName>
        <fullName evidence="2">Ectonucleotide pyrophosphatase/phosphodiesterase</fullName>
    </submittedName>
</protein>
<sequence>MKKLLLAMMAVAAMSVSTGVAQAKDSKQQPTVVMISIDGFRWDYIEKHHANNLAAIAKHGVRAEQMRPQYPTKTFPNHISLATGLYPTHHGIVDNDFCDKERQQCYKMGMGLKDSTWLNGTPLWNLAEMNGVKAATYFWPESDARINGMTPSYYYHYSKQADYHARIEQILNWLKMPAKARPHFIMGYFSAVDTAGHIYGPDAPETYQAVQQVDALIGELRERMQKELKYPVNLIVVADHGMATINAEDGIDFRKLPIDEQKFDVVNVQTRLMMYAKPTTSAADIDKLRQQLSDAANGRYRLLDQAYLAARHYVDSPRIADVILEVDAPAFFTKKTLAERDNHGAHGFSYTKEMGALFVAEGPAFKRGVTLPPFDNVDVYPAVAHILGLPLHTPVDGTINSLLPALSK</sequence>
<reference evidence="3" key="2">
    <citation type="submission" date="2023-07" db="EMBL/GenBank/DDBJ databases">
        <title>Shewanella mangrovi sp. nov., an acetaldehyde- degrading bacterium isolated from mangrove sediment.</title>
        <authorList>
            <person name="Liu Y."/>
        </authorList>
    </citation>
    <scope>NUCLEOTIDE SEQUENCE [LARGE SCALE GENOMIC DNA]</scope>
    <source>
        <strain evidence="3">C32</strain>
    </source>
</reference>
<feature type="chain" id="PRO_5046388794" evidence="1">
    <location>
        <begin position="24"/>
        <end position="408"/>
    </location>
</feature>
<dbReference type="PANTHER" id="PTHR10151:SF120">
    <property type="entry name" value="BIS(5'-ADENOSYL)-TRIPHOSPHATASE"/>
    <property type="match status" value="1"/>
</dbReference>
<dbReference type="PANTHER" id="PTHR10151">
    <property type="entry name" value="ECTONUCLEOTIDE PYROPHOSPHATASE/PHOSPHODIESTERASE"/>
    <property type="match status" value="1"/>
</dbReference>
<dbReference type="SUPFAM" id="SSF53649">
    <property type="entry name" value="Alkaline phosphatase-like"/>
    <property type="match status" value="1"/>
</dbReference>
<proteinExistence type="predicted"/>
<dbReference type="CDD" id="cd16018">
    <property type="entry name" value="Enpp"/>
    <property type="match status" value="1"/>
</dbReference>
<evidence type="ECO:0000313" key="2">
    <source>
        <dbReference type="EMBL" id="MCS4557570.1"/>
    </source>
</evidence>
<comment type="caution">
    <text evidence="2">The sequence shown here is derived from an EMBL/GenBank/DDBJ whole genome shotgun (WGS) entry which is preliminary data.</text>
</comment>
<dbReference type="Pfam" id="PF01663">
    <property type="entry name" value="Phosphodiest"/>
    <property type="match status" value="1"/>
</dbReference>
<name>A0ABT2FMM0_9GAMM</name>
<organism evidence="2 3">
    <name type="scientific">Shewanella electrica</name>
    <dbReference type="NCBI Taxonomy" id="515560"/>
    <lineage>
        <taxon>Bacteria</taxon>
        <taxon>Pseudomonadati</taxon>
        <taxon>Pseudomonadota</taxon>
        <taxon>Gammaproteobacteria</taxon>
        <taxon>Alteromonadales</taxon>
        <taxon>Shewanellaceae</taxon>
        <taxon>Shewanella</taxon>
    </lineage>
</organism>
<dbReference type="InterPro" id="IPR002591">
    <property type="entry name" value="Phosphodiest/P_Trfase"/>
</dbReference>
<reference evidence="2 3" key="1">
    <citation type="submission" date="2022-02" db="EMBL/GenBank/DDBJ databases">
        <authorList>
            <person name="Zhuang L."/>
        </authorList>
    </citation>
    <scope>NUCLEOTIDE SEQUENCE [LARGE SCALE GENOMIC DNA]</scope>
    <source>
        <strain evidence="2 3">C32</strain>
    </source>
</reference>
<dbReference type="InterPro" id="IPR017850">
    <property type="entry name" value="Alkaline_phosphatase_core_sf"/>
</dbReference>
<dbReference type="EMBL" id="JAKOGG010000010">
    <property type="protein sequence ID" value="MCS4557570.1"/>
    <property type="molecule type" value="Genomic_DNA"/>
</dbReference>
<keyword evidence="1" id="KW-0732">Signal</keyword>
<feature type="signal peptide" evidence="1">
    <location>
        <begin position="1"/>
        <end position="23"/>
    </location>
</feature>
<dbReference type="Gene3D" id="3.40.720.10">
    <property type="entry name" value="Alkaline Phosphatase, subunit A"/>
    <property type="match status" value="1"/>
</dbReference>